<feature type="transmembrane region" description="Helical" evidence="1">
    <location>
        <begin position="59"/>
        <end position="80"/>
    </location>
</feature>
<name>A0ABV5VWQ6_9BACL</name>
<keyword evidence="1" id="KW-0472">Membrane</keyword>
<gene>
    <name evidence="2" type="ORF">ACFFNY_14185</name>
</gene>
<dbReference type="RefSeq" id="WP_344903495.1">
    <property type="nucleotide sequence ID" value="NZ_BAAAYO010000001.1"/>
</dbReference>
<comment type="caution">
    <text evidence="2">The sequence shown here is derived from an EMBL/GenBank/DDBJ whole genome shotgun (WGS) entry which is preliminary data.</text>
</comment>
<keyword evidence="3" id="KW-1185">Reference proteome</keyword>
<keyword evidence="1" id="KW-1133">Transmembrane helix</keyword>
<keyword evidence="1" id="KW-0812">Transmembrane</keyword>
<evidence type="ECO:0000313" key="3">
    <source>
        <dbReference type="Proteomes" id="UP001589619"/>
    </source>
</evidence>
<evidence type="ECO:0000256" key="1">
    <source>
        <dbReference type="SAM" id="Phobius"/>
    </source>
</evidence>
<accession>A0ABV5VWQ6</accession>
<organism evidence="2 3">
    <name type="scientific">Paenibacillus hodogayensis</name>
    <dbReference type="NCBI Taxonomy" id="279208"/>
    <lineage>
        <taxon>Bacteria</taxon>
        <taxon>Bacillati</taxon>
        <taxon>Bacillota</taxon>
        <taxon>Bacilli</taxon>
        <taxon>Bacillales</taxon>
        <taxon>Paenibacillaceae</taxon>
        <taxon>Paenibacillus</taxon>
    </lineage>
</organism>
<sequence>MTVRADFLTVAWREAKLDEDDEPDWRSRLRTEESAQTFGTVRLQMNYWPLEAKLEMEDIGQAMFVVLVVVLTFVVTIAWARWNKRKRNGK</sequence>
<evidence type="ECO:0000313" key="2">
    <source>
        <dbReference type="EMBL" id="MFB9752710.1"/>
    </source>
</evidence>
<dbReference type="EMBL" id="JBHMAG010000012">
    <property type="protein sequence ID" value="MFB9752710.1"/>
    <property type="molecule type" value="Genomic_DNA"/>
</dbReference>
<dbReference type="Proteomes" id="UP001589619">
    <property type="component" value="Unassembled WGS sequence"/>
</dbReference>
<reference evidence="2 3" key="1">
    <citation type="submission" date="2024-09" db="EMBL/GenBank/DDBJ databases">
        <authorList>
            <person name="Sun Q."/>
            <person name="Mori K."/>
        </authorList>
    </citation>
    <scope>NUCLEOTIDE SEQUENCE [LARGE SCALE GENOMIC DNA]</scope>
    <source>
        <strain evidence="2 3">JCM 12520</strain>
    </source>
</reference>
<protein>
    <submittedName>
        <fullName evidence="2">Uncharacterized protein</fullName>
    </submittedName>
</protein>
<proteinExistence type="predicted"/>